<dbReference type="InterPro" id="IPR031322">
    <property type="entry name" value="Shikimate/glucono_kinase"/>
</dbReference>
<dbReference type="EC" id="2.7.1.71" evidence="7"/>
<sequence length="172" mass="19605">MTKIILLGYMGSGKSTIANLLSEKTQISVYDLDKIIEERVGMSVKNIFDQKGEIYFRKLEHQIFKELISSDEQMILSLGGGTPCYANNHEMLNGSNIISFYLKASIETLFSRLLSIKDNRPLIAEQQKEEMKEYIAKHLFDRSYYYNQATHVVVVDNKSPEEVVSAISKILA</sequence>
<keyword evidence="3 7" id="KW-0547">Nucleotide-binding</keyword>
<comment type="cofactor">
    <cofactor evidence="7">
        <name>Mg(2+)</name>
        <dbReference type="ChEBI" id="CHEBI:18420"/>
    </cofactor>
    <text evidence="7">Binds 1 Mg(2+) ion per subunit.</text>
</comment>
<dbReference type="GO" id="GO:0004765">
    <property type="term" value="F:shikimate kinase activity"/>
    <property type="evidence" value="ECO:0007669"/>
    <property type="project" value="UniProtKB-UniRule"/>
</dbReference>
<evidence type="ECO:0000256" key="5">
    <source>
        <dbReference type="ARBA" id="ARBA00022840"/>
    </source>
</evidence>
<evidence type="ECO:0000256" key="7">
    <source>
        <dbReference type="HAMAP-Rule" id="MF_00109"/>
    </source>
</evidence>
<dbReference type="Proteomes" id="UP000277579">
    <property type="component" value="Unassembled WGS sequence"/>
</dbReference>
<keyword evidence="7" id="KW-0963">Cytoplasm</keyword>
<feature type="binding site" evidence="7">
    <location>
        <position position="33"/>
    </location>
    <ligand>
        <name>substrate</name>
    </ligand>
</feature>
<dbReference type="SUPFAM" id="SSF52540">
    <property type="entry name" value="P-loop containing nucleoside triphosphate hydrolases"/>
    <property type="match status" value="1"/>
</dbReference>
<dbReference type="PANTHER" id="PTHR21087">
    <property type="entry name" value="SHIKIMATE KINASE"/>
    <property type="match status" value="1"/>
</dbReference>
<feature type="binding site" evidence="7">
    <location>
        <position position="80"/>
    </location>
    <ligand>
        <name>substrate</name>
    </ligand>
</feature>
<comment type="caution">
    <text evidence="8">The sequence shown here is derived from an EMBL/GenBank/DDBJ whole genome shotgun (WGS) entry which is preliminary data.</text>
</comment>
<organism evidence="8 9">
    <name type="scientific">Flavobacterium endophyticum</name>
    <dbReference type="NCBI Taxonomy" id="1540163"/>
    <lineage>
        <taxon>Bacteria</taxon>
        <taxon>Pseudomonadati</taxon>
        <taxon>Bacteroidota</taxon>
        <taxon>Flavobacteriia</taxon>
        <taxon>Flavobacteriales</taxon>
        <taxon>Flavobacteriaceae</taxon>
        <taxon>Flavobacterium</taxon>
    </lineage>
</organism>
<comment type="function">
    <text evidence="7">Catalyzes the specific phosphorylation of the 3-hydroxyl group of shikimic acid using ATP as a cosubstrate.</text>
</comment>
<dbReference type="Gene3D" id="3.40.50.300">
    <property type="entry name" value="P-loop containing nucleotide triphosphate hydrolases"/>
    <property type="match status" value="1"/>
</dbReference>
<keyword evidence="5 7" id="KW-0067">ATP-binding</keyword>
<feature type="binding site" evidence="7">
    <location>
        <position position="57"/>
    </location>
    <ligand>
        <name>substrate</name>
    </ligand>
</feature>
<dbReference type="GO" id="GO:0008652">
    <property type="term" value="P:amino acid biosynthetic process"/>
    <property type="evidence" value="ECO:0007669"/>
    <property type="project" value="UniProtKB-KW"/>
</dbReference>
<dbReference type="RefSeq" id="WP_121377515.1">
    <property type="nucleotide sequence ID" value="NZ_RBLC01000006.1"/>
</dbReference>
<keyword evidence="9" id="KW-1185">Reference proteome</keyword>
<evidence type="ECO:0000313" key="8">
    <source>
        <dbReference type="EMBL" id="RKS18427.1"/>
    </source>
</evidence>
<feature type="binding site" evidence="7">
    <location>
        <position position="142"/>
    </location>
    <ligand>
        <name>substrate</name>
    </ligand>
</feature>
<evidence type="ECO:0000256" key="1">
    <source>
        <dbReference type="ARBA" id="ARBA00022605"/>
    </source>
</evidence>
<dbReference type="GO" id="GO:0005829">
    <property type="term" value="C:cytosol"/>
    <property type="evidence" value="ECO:0007669"/>
    <property type="project" value="TreeGrafter"/>
</dbReference>
<keyword evidence="7" id="KW-0479">Metal-binding</keyword>
<dbReference type="GO" id="GO:0009423">
    <property type="term" value="P:chorismate biosynthetic process"/>
    <property type="evidence" value="ECO:0007669"/>
    <property type="project" value="UniProtKB-UniRule"/>
</dbReference>
<keyword evidence="2 7" id="KW-0808">Transferase</keyword>
<feature type="binding site" evidence="7">
    <location>
        <position position="15"/>
    </location>
    <ligand>
        <name>Mg(2+)</name>
        <dbReference type="ChEBI" id="CHEBI:18420"/>
    </ligand>
</feature>
<gene>
    <name evidence="7" type="primary">aroK</name>
    <name evidence="8" type="ORF">CLV94_3234</name>
</gene>
<dbReference type="CDD" id="cd00464">
    <property type="entry name" value="SK"/>
    <property type="match status" value="1"/>
</dbReference>
<comment type="catalytic activity">
    <reaction evidence="7">
        <text>shikimate + ATP = 3-phosphoshikimate + ADP + H(+)</text>
        <dbReference type="Rhea" id="RHEA:13121"/>
        <dbReference type="ChEBI" id="CHEBI:15378"/>
        <dbReference type="ChEBI" id="CHEBI:30616"/>
        <dbReference type="ChEBI" id="CHEBI:36208"/>
        <dbReference type="ChEBI" id="CHEBI:145989"/>
        <dbReference type="ChEBI" id="CHEBI:456216"/>
        <dbReference type="EC" id="2.7.1.71"/>
    </reaction>
</comment>
<protein>
    <recommendedName>
        <fullName evidence="7">Shikimate kinase</fullName>
        <shortName evidence="7">SK</shortName>
        <ecNumber evidence="7">2.7.1.71</ecNumber>
    </recommendedName>
</protein>
<dbReference type="PANTHER" id="PTHR21087:SF16">
    <property type="entry name" value="SHIKIMATE KINASE 1, CHLOROPLASTIC"/>
    <property type="match status" value="1"/>
</dbReference>
<dbReference type="GO" id="GO:0000287">
    <property type="term" value="F:magnesium ion binding"/>
    <property type="evidence" value="ECO:0007669"/>
    <property type="project" value="UniProtKB-UniRule"/>
</dbReference>
<dbReference type="InterPro" id="IPR000623">
    <property type="entry name" value="Shikimate_kinase/TSH1"/>
</dbReference>
<comment type="subcellular location">
    <subcellularLocation>
        <location evidence="7">Cytoplasm</location>
    </subcellularLocation>
</comment>
<dbReference type="EMBL" id="RBLC01000006">
    <property type="protein sequence ID" value="RKS18427.1"/>
    <property type="molecule type" value="Genomic_DNA"/>
</dbReference>
<dbReference type="OrthoDB" id="9800332at2"/>
<keyword evidence="4 7" id="KW-0418">Kinase</keyword>
<dbReference type="InterPro" id="IPR027417">
    <property type="entry name" value="P-loop_NTPase"/>
</dbReference>
<dbReference type="HAMAP" id="MF_00109">
    <property type="entry name" value="Shikimate_kinase"/>
    <property type="match status" value="1"/>
</dbReference>
<dbReference type="AlphaFoldDB" id="A0A495LXE7"/>
<dbReference type="Pfam" id="PF01202">
    <property type="entry name" value="SKI"/>
    <property type="match status" value="1"/>
</dbReference>
<evidence type="ECO:0000313" key="9">
    <source>
        <dbReference type="Proteomes" id="UP000277579"/>
    </source>
</evidence>
<comment type="caution">
    <text evidence="7">Lacks conserved residue(s) required for the propagation of feature annotation.</text>
</comment>
<comment type="subunit">
    <text evidence="7">Monomer.</text>
</comment>
<evidence type="ECO:0000256" key="3">
    <source>
        <dbReference type="ARBA" id="ARBA00022741"/>
    </source>
</evidence>
<comment type="pathway">
    <text evidence="7">Metabolic intermediate biosynthesis; chorismate biosynthesis; chorismate from D-erythrose 4-phosphate and phosphoenolpyruvate: step 5/7.</text>
</comment>
<feature type="binding site" evidence="7">
    <location>
        <position position="120"/>
    </location>
    <ligand>
        <name>ATP</name>
        <dbReference type="ChEBI" id="CHEBI:30616"/>
    </ligand>
</feature>
<keyword evidence="1 7" id="KW-0028">Amino-acid biosynthesis</keyword>
<keyword evidence="7" id="KW-0460">Magnesium</keyword>
<dbReference type="GO" id="GO:0005524">
    <property type="term" value="F:ATP binding"/>
    <property type="evidence" value="ECO:0007669"/>
    <property type="project" value="UniProtKB-UniRule"/>
</dbReference>
<evidence type="ECO:0000256" key="6">
    <source>
        <dbReference type="ARBA" id="ARBA00023141"/>
    </source>
</evidence>
<feature type="binding site" evidence="7">
    <location>
        <begin position="11"/>
        <end position="16"/>
    </location>
    <ligand>
        <name>ATP</name>
        <dbReference type="ChEBI" id="CHEBI:30616"/>
    </ligand>
</feature>
<keyword evidence="6 7" id="KW-0057">Aromatic amino acid biosynthesis</keyword>
<reference evidence="8 9" key="1">
    <citation type="submission" date="2018-10" db="EMBL/GenBank/DDBJ databases">
        <title>Genomic Encyclopedia of Archaeal and Bacterial Type Strains, Phase II (KMG-II): from individual species to whole genera.</title>
        <authorList>
            <person name="Goeker M."/>
        </authorList>
    </citation>
    <scope>NUCLEOTIDE SEQUENCE [LARGE SCALE GENOMIC DNA]</scope>
    <source>
        <strain evidence="8 9">DSM 29537</strain>
    </source>
</reference>
<accession>A0A495LXE7</accession>
<dbReference type="PRINTS" id="PR01100">
    <property type="entry name" value="SHIKIMTKNASE"/>
</dbReference>
<name>A0A495LXE7_9FLAO</name>
<dbReference type="UniPathway" id="UPA00053">
    <property type="reaction ID" value="UER00088"/>
</dbReference>
<dbReference type="GO" id="GO:0009073">
    <property type="term" value="P:aromatic amino acid family biosynthetic process"/>
    <property type="evidence" value="ECO:0007669"/>
    <property type="project" value="UniProtKB-KW"/>
</dbReference>
<evidence type="ECO:0000256" key="2">
    <source>
        <dbReference type="ARBA" id="ARBA00022679"/>
    </source>
</evidence>
<evidence type="ECO:0000256" key="4">
    <source>
        <dbReference type="ARBA" id="ARBA00022777"/>
    </source>
</evidence>
<proteinExistence type="inferred from homology"/>
<comment type="similarity">
    <text evidence="7">Belongs to the shikimate kinase family.</text>
</comment>